<dbReference type="CDD" id="cd10951">
    <property type="entry name" value="CE4_ClCDA_like"/>
    <property type="match status" value="1"/>
</dbReference>
<comment type="caution">
    <text evidence="14">The sequence shown here is derived from an EMBL/GenBank/DDBJ whole genome shotgun (WGS) entry which is preliminary data.</text>
</comment>
<comment type="subcellular location">
    <subcellularLocation>
        <location evidence="2">Cell membrane</location>
        <topology evidence="2">Lipid-anchor</topology>
        <topology evidence="2">GPI-anchor</topology>
    </subcellularLocation>
</comment>
<evidence type="ECO:0000256" key="3">
    <source>
        <dbReference type="ARBA" id="ARBA00022475"/>
    </source>
</evidence>
<feature type="chain" id="PRO_5006901870" description="NodB homology domain-containing protein" evidence="12">
    <location>
        <begin position="20"/>
        <end position="254"/>
    </location>
</feature>
<dbReference type="GO" id="GO:0098552">
    <property type="term" value="C:side of membrane"/>
    <property type="evidence" value="ECO:0007669"/>
    <property type="project" value="UniProtKB-KW"/>
</dbReference>
<organism evidence="14 15">
    <name type="scientific">Moniliophthora roreri</name>
    <name type="common">Frosty pod rot fungus</name>
    <name type="synonym">Monilia roreri</name>
    <dbReference type="NCBI Taxonomy" id="221103"/>
    <lineage>
        <taxon>Eukaryota</taxon>
        <taxon>Fungi</taxon>
        <taxon>Dikarya</taxon>
        <taxon>Basidiomycota</taxon>
        <taxon>Agaricomycotina</taxon>
        <taxon>Agaricomycetes</taxon>
        <taxon>Agaricomycetidae</taxon>
        <taxon>Agaricales</taxon>
        <taxon>Marasmiineae</taxon>
        <taxon>Marasmiaceae</taxon>
        <taxon>Moniliophthora</taxon>
    </lineage>
</organism>
<evidence type="ECO:0000256" key="6">
    <source>
        <dbReference type="ARBA" id="ARBA00022729"/>
    </source>
</evidence>
<keyword evidence="7" id="KW-0378">Hydrolase</keyword>
<evidence type="ECO:0000256" key="12">
    <source>
        <dbReference type="SAM" id="SignalP"/>
    </source>
</evidence>
<keyword evidence="8" id="KW-0472">Membrane</keyword>
<dbReference type="Pfam" id="PF01522">
    <property type="entry name" value="Polysacc_deac_1"/>
    <property type="match status" value="1"/>
</dbReference>
<keyword evidence="6 12" id="KW-0732">Signal</keyword>
<dbReference type="GO" id="GO:0005886">
    <property type="term" value="C:plasma membrane"/>
    <property type="evidence" value="ECO:0007669"/>
    <property type="project" value="UniProtKB-SubCell"/>
</dbReference>
<evidence type="ECO:0000256" key="5">
    <source>
        <dbReference type="ARBA" id="ARBA00022723"/>
    </source>
</evidence>
<evidence type="ECO:0000313" key="14">
    <source>
        <dbReference type="EMBL" id="KTB36686.1"/>
    </source>
</evidence>
<evidence type="ECO:0000313" key="15">
    <source>
        <dbReference type="Proteomes" id="UP000054988"/>
    </source>
</evidence>
<accession>A0A0W0FK22</accession>
<evidence type="ECO:0000256" key="8">
    <source>
        <dbReference type="ARBA" id="ARBA00023136"/>
    </source>
</evidence>
<keyword evidence="4" id="KW-0325">Glycoprotein</keyword>
<keyword evidence="9" id="KW-0119">Carbohydrate metabolism</keyword>
<protein>
    <recommendedName>
        <fullName evidence="13">NodB homology domain-containing protein</fullName>
    </recommendedName>
</protein>
<dbReference type="PROSITE" id="PS51677">
    <property type="entry name" value="NODB"/>
    <property type="match status" value="1"/>
</dbReference>
<evidence type="ECO:0000256" key="4">
    <source>
        <dbReference type="ARBA" id="ARBA00022622"/>
    </source>
</evidence>
<evidence type="ECO:0000256" key="10">
    <source>
        <dbReference type="ARBA" id="ARBA00023288"/>
    </source>
</evidence>
<dbReference type="GO" id="GO:0071555">
    <property type="term" value="P:cell wall organization"/>
    <property type="evidence" value="ECO:0007669"/>
    <property type="project" value="UniProtKB-KW"/>
</dbReference>
<dbReference type="GO" id="GO:0016810">
    <property type="term" value="F:hydrolase activity, acting on carbon-nitrogen (but not peptide) bonds"/>
    <property type="evidence" value="ECO:0007669"/>
    <property type="project" value="InterPro"/>
</dbReference>
<dbReference type="InterPro" id="IPR002509">
    <property type="entry name" value="NODB_dom"/>
</dbReference>
<dbReference type="PANTHER" id="PTHR46471">
    <property type="entry name" value="CHITIN DEACETYLASE"/>
    <property type="match status" value="1"/>
</dbReference>
<evidence type="ECO:0000256" key="7">
    <source>
        <dbReference type="ARBA" id="ARBA00022801"/>
    </source>
</evidence>
<evidence type="ECO:0000259" key="13">
    <source>
        <dbReference type="PROSITE" id="PS51677"/>
    </source>
</evidence>
<name>A0A0W0FK22_MONRR</name>
<evidence type="ECO:0000256" key="11">
    <source>
        <dbReference type="ARBA" id="ARBA00023316"/>
    </source>
</evidence>
<dbReference type="Gene3D" id="3.20.20.370">
    <property type="entry name" value="Glycoside hydrolase/deacetylase"/>
    <property type="match status" value="1"/>
</dbReference>
<feature type="domain" description="NodB homology" evidence="13">
    <location>
        <begin position="43"/>
        <end position="228"/>
    </location>
</feature>
<dbReference type="GO" id="GO:0005975">
    <property type="term" value="P:carbohydrate metabolic process"/>
    <property type="evidence" value="ECO:0007669"/>
    <property type="project" value="InterPro"/>
</dbReference>
<evidence type="ECO:0000256" key="9">
    <source>
        <dbReference type="ARBA" id="ARBA00023277"/>
    </source>
</evidence>
<keyword evidence="10" id="KW-0449">Lipoprotein</keyword>
<keyword evidence="3" id="KW-1003">Cell membrane</keyword>
<feature type="signal peptide" evidence="12">
    <location>
        <begin position="1"/>
        <end position="19"/>
    </location>
</feature>
<keyword evidence="11" id="KW-0961">Cell wall biogenesis/degradation</keyword>
<evidence type="ECO:0000256" key="1">
    <source>
        <dbReference type="ARBA" id="ARBA00001941"/>
    </source>
</evidence>
<dbReference type="eggNOG" id="ENOG502S2CW">
    <property type="taxonomic scope" value="Eukaryota"/>
</dbReference>
<keyword evidence="5" id="KW-0479">Metal-binding</keyword>
<dbReference type="EMBL" id="LATX01001891">
    <property type="protein sequence ID" value="KTB36686.1"/>
    <property type="molecule type" value="Genomic_DNA"/>
</dbReference>
<keyword evidence="4" id="KW-0336">GPI-anchor</keyword>
<dbReference type="Proteomes" id="UP000054988">
    <property type="component" value="Unassembled WGS sequence"/>
</dbReference>
<dbReference type="InterPro" id="IPR011330">
    <property type="entry name" value="Glyco_hydro/deAcase_b/a-brl"/>
</dbReference>
<evidence type="ECO:0000256" key="2">
    <source>
        <dbReference type="ARBA" id="ARBA00004609"/>
    </source>
</evidence>
<gene>
    <name evidence="14" type="ORF">WG66_10735</name>
</gene>
<proteinExistence type="predicted"/>
<comment type="cofactor">
    <cofactor evidence="1">
        <name>Co(2+)</name>
        <dbReference type="ChEBI" id="CHEBI:48828"/>
    </cofactor>
</comment>
<dbReference type="PANTHER" id="PTHR46471:SF2">
    <property type="entry name" value="CHITIN DEACETYLASE-RELATED"/>
    <property type="match status" value="1"/>
</dbReference>
<dbReference type="AlphaFoldDB" id="A0A0W0FK22"/>
<dbReference type="GO" id="GO:0046872">
    <property type="term" value="F:metal ion binding"/>
    <property type="evidence" value="ECO:0007669"/>
    <property type="project" value="UniProtKB-KW"/>
</dbReference>
<reference evidence="14 15" key="1">
    <citation type="submission" date="2015-12" db="EMBL/GenBank/DDBJ databases">
        <title>Draft genome sequence of Moniliophthora roreri, the causal agent of frosty pod rot of cacao.</title>
        <authorList>
            <person name="Aime M.C."/>
            <person name="Diaz-Valderrama J.R."/>
            <person name="Kijpornyongpan T."/>
            <person name="Phillips-Mora W."/>
        </authorList>
    </citation>
    <scope>NUCLEOTIDE SEQUENCE [LARGE SCALE GENOMIC DNA]</scope>
    <source>
        <strain evidence="14 15">MCA 2952</strain>
    </source>
</reference>
<dbReference type="SUPFAM" id="SSF88713">
    <property type="entry name" value="Glycoside hydrolase/deacetylase"/>
    <property type="match status" value="1"/>
</dbReference>
<sequence>MKLTTASFFALVAASTTLAARFPHEERQAPPLATVFTTCKTPNTVAFTFDDGPWIYSDEIVAFLANQSVKATFFFNGNNYDCIYNQDTMNRVKNVYGNGHQVASHTWAHEHLTTLTATQIDSEMARVDLALQRIIGVTPAFMRPPYGEYNDLVRQVSAARGQSLVNWDFDSGDSVGATANKSKADYTKVINDHPSTIIALNHETVQSTPEDVIRTVIPQLKAAGYKLVTVAECLEMQPYQNVTNPQTPDRTWRC</sequence>